<evidence type="ECO:0000259" key="6">
    <source>
        <dbReference type="Pfam" id="PF00535"/>
    </source>
</evidence>
<dbReference type="PANTHER" id="PTHR43646:SF2">
    <property type="entry name" value="GLYCOSYLTRANSFERASE 2-LIKE DOMAIN-CONTAINING PROTEIN"/>
    <property type="match status" value="1"/>
</dbReference>
<keyword evidence="4" id="KW-0808">Transferase</keyword>
<dbReference type="EMBL" id="JAMGBE010000001">
    <property type="protein sequence ID" value="MCL6728614.1"/>
    <property type="molecule type" value="Genomic_DNA"/>
</dbReference>
<evidence type="ECO:0000256" key="4">
    <source>
        <dbReference type="ARBA" id="ARBA00022679"/>
    </source>
</evidence>
<proteinExistence type="predicted"/>
<dbReference type="InterPro" id="IPR001173">
    <property type="entry name" value="Glyco_trans_2-like"/>
</dbReference>
<dbReference type="Gene3D" id="3.90.550.10">
    <property type="entry name" value="Spore Coat Polysaccharide Biosynthesis Protein SpsA, Chain A"/>
    <property type="match status" value="1"/>
</dbReference>
<evidence type="ECO:0000256" key="5">
    <source>
        <dbReference type="ARBA" id="ARBA00023136"/>
    </source>
</evidence>
<organism evidence="7 8">
    <name type="scientific">Sphingomonas hankyongi</name>
    <dbReference type="NCBI Taxonomy" id="2908209"/>
    <lineage>
        <taxon>Bacteria</taxon>
        <taxon>Pseudomonadati</taxon>
        <taxon>Pseudomonadota</taxon>
        <taxon>Alphaproteobacteria</taxon>
        <taxon>Sphingomonadales</taxon>
        <taxon>Sphingomonadaceae</taxon>
        <taxon>Sphingomonas</taxon>
    </lineage>
</organism>
<comment type="subcellular location">
    <subcellularLocation>
        <location evidence="1">Cell membrane</location>
    </subcellularLocation>
</comment>
<evidence type="ECO:0000256" key="3">
    <source>
        <dbReference type="ARBA" id="ARBA00022676"/>
    </source>
</evidence>
<reference evidence="7" key="1">
    <citation type="submission" date="2022-05" db="EMBL/GenBank/DDBJ databases">
        <authorList>
            <person name="Jo J.-H."/>
            <person name="Im W.-T."/>
        </authorList>
    </citation>
    <scope>NUCLEOTIDE SEQUENCE</scope>
    <source>
        <strain evidence="7">SE220</strain>
    </source>
</reference>
<evidence type="ECO:0000256" key="1">
    <source>
        <dbReference type="ARBA" id="ARBA00004236"/>
    </source>
</evidence>
<dbReference type="Pfam" id="PF00535">
    <property type="entry name" value="Glycos_transf_2"/>
    <property type="match status" value="1"/>
</dbReference>
<dbReference type="RefSeq" id="WP_249830121.1">
    <property type="nucleotide sequence ID" value="NZ_JAMGBE010000001.1"/>
</dbReference>
<dbReference type="CDD" id="cd00761">
    <property type="entry name" value="Glyco_tranf_GTA_type"/>
    <property type="match status" value="1"/>
</dbReference>
<evidence type="ECO:0000313" key="8">
    <source>
        <dbReference type="Proteomes" id="UP001165342"/>
    </source>
</evidence>
<comment type="caution">
    <text evidence="7">The sequence shown here is derived from an EMBL/GenBank/DDBJ whole genome shotgun (WGS) entry which is preliminary data.</text>
</comment>
<keyword evidence="8" id="KW-1185">Reference proteome</keyword>
<dbReference type="InterPro" id="IPR029044">
    <property type="entry name" value="Nucleotide-diphossugar_trans"/>
</dbReference>
<gene>
    <name evidence="7" type="ORF">LZ538_00905</name>
</gene>
<dbReference type="SUPFAM" id="SSF53448">
    <property type="entry name" value="Nucleotide-diphospho-sugar transferases"/>
    <property type="match status" value="1"/>
</dbReference>
<feature type="domain" description="Glycosyltransferase 2-like" evidence="6">
    <location>
        <begin position="6"/>
        <end position="127"/>
    </location>
</feature>
<sequence length="298" mass="32887">MKRKFSIITTCKGRLEHLKQSLPAMVAQDGADVVVVDYSCPERAGDWVESAFPSVQVVRVDGEEGFSNWRARNLGAEVAKGDMLLFCDADTVLAPNAADAIAKSMPDDTYGFFKADSTAHFNKSGLRLGRNQLRGFQVVPAEAFRELGGYDDVPIGWGAGGDTDLEERLVLLGLKPNSLGDGIVEEVFEHDNAARTAFHKAPIRISYAAGLLYRRAKMALMRIRRTTNLPREERENLYNIARRAAARLARGANETKIRLNIENQVVGMPRQLGFGQGKCVVSINVELDMQNPMPIPPR</sequence>
<keyword evidence="5" id="KW-0472">Membrane</keyword>
<evidence type="ECO:0000313" key="7">
    <source>
        <dbReference type="EMBL" id="MCL6728614.1"/>
    </source>
</evidence>
<dbReference type="Proteomes" id="UP001165342">
    <property type="component" value="Unassembled WGS sequence"/>
</dbReference>
<accession>A0ABT0RYU5</accession>
<dbReference type="PANTHER" id="PTHR43646">
    <property type="entry name" value="GLYCOSYLTRANSFERASE"/>
    <property type="match status" value="1"/>
</dbReference>
<keyword evidence="3" id="KW-0328">Glycosyltransferase</keyword>
<protein>
    <submittedName>
        <fullName evidence="7">Glycosyltransferase family 2 protein</fullName>
    </submittedName>
</protein>
<name>A0ABT0RYU5_9SPHN</name>
<evidence type="ECO:0000256" key="2">
    <source>
        <dbReference type="ARBA" id="ARBA00022475"/>
    </source>
</evidence>
<keyword evidence="2" id="KW-1003">Cell membrane</keyword>